<name>A0ABN8QZM7_9CNID</name>
<dbReference type="PANTHER" id="PTHR47237">
    <property type="entry name" value="SLL0310 PROTEIN"/>
    <property type="match status" value="1"/>
</dbReference>
<comment type="caution">
    <text evidence="2">The sequence shown here is derived from an EMBL/GenBank/DDBJ whole genome shotgun (WGS) entry which is preliminary data.</text>
</comment>
<evidence type="ECO:0000259" key="1">
    <source>
        <dbReference type="Pfam" id="PF18014"/>
    </source>
</evidence>
<reference evidence="2 3" key="1">
    <citation type="submission" date="2022-05" db="EMBL/GenBank/DDBJ databases">
        <authorList>
            <consortium name="Genoscope - CEA"/>
            <person name="William W."/>
        </authorList>
    </citation>
    <scope>NUCLEOTIDE SEQUENCE [LARGE SCALE GENOMIC DNA]</scope>
</reference>
<sequence>MGRRFLTPRYQASSPRDFIALAALSHLEKMYQKSGFESVFYGTRFDLHLPTAVECLSDILLDSLLSIKCLEEVDWKTLLAYDSQVFGFPRHAFLSKWLCAQGSHTLVTFSNEGSVVGYVVVRPTFIKQDGFKIGPLFADSEPIAEMLLKTVFKSEQQQPVPVVCIDTFSEKGKQLALRLQGKIAFNLAYMTTKGVVPKACFDKWFGATTIEIG</sequence>
<dbReference type="InterPro" id="IPR016181">
    <property type="entry name" value="Acyl_CoA_acyltransferase"/>
</dbReference>
<dbReference type="PANTHER" id="PTHR47237:SF1">
    <property type="entry name" value="SLL0310 PROTEIN"/>
    <property type="match status" value="1"/>
</dbReference>
<protein>
    <recommendedName>
        <fullName evidence="1">YitH/HolE acetyltransferase (GNAT) domain-containing protein</fullName>
    </recommendedName>
</protein>
<dbReference type="Proteomes" id="UP001159405">
    <property type="component" value="Unassembled WGS sequence"/>
</dbReference>
<dbReference type="SUPFAM" id="SSF55729">
    <property type="entry name" value="Acyl-CoA N-acyltransferases (Nat)"/>
    <property type="match status" value="1"/>
</dbReference>
<dbReference type="Gene3D" id="3.40.630.90">
    <property type="match status" value="1"/>
</dbReference>
<dbReference type="Pfam" id="PF18014">
    <property type="entry name" value="Acetyltransf_18"/>
    <property type="match status" value="1"/>
</dbReference>
<evidence type="ECO:0000313" key="2">
    <source>
        <dbReference type="EMBL" id="CAH3171601.1"/>
    </source>
</evidence>
<proteinExistence type="predicted"/>
<dbReference type="InterPro" id="IPR041496">
    <property type="entry name" value="YitH/HolE_GNAT"/>
</dbReference>
<evidence type="ECO:0000313" key="3">
    <source>
        <dbReference type="Proteomes" id="UP001159405"/>
    </source>
</evidence>
<gene>
    <name evidence="2" type="ORF">PLOB_00011985</name>
</gene>
<keyword evidence="3" id="KW-1185">Reference proteome</keyword>
<accession>A0ABN8QZM7</accession>
<dbReference type="EMBL" id="CALNXK010000165">
    <property type="protein sequence ID" value="CAH3171601.1"/>
    <property type="molecule type" value="Genomic_DNA"/>
</dbReference>
<dbReference type="InterPro" id="IPR052729">
    <property type="entry name" value="Acyl/Acetyltrans_Enzymes"/>
</dbReference>
<feature type="domain" description="YitH/HolE acetyltransferase (GNAT)" evidence="1">
    <location>
        <begin position="79"/>
        <end position="170"/>
    </location>
</feature>
<organism evidence="2 3">
    <name type="scientific">Porites lobata</name>
    <dbReference type="NCBI Taxonomy" id="104759"/>
    <lineage>
        <taxon>Eukaryota</taxon>
        <taxon>Metazoa</taxon>
        <taxon>Cnidaria</taxon>
        <taxon>Anthozoa</taxon>
        <taxon>Hexacorallia</taxon>
        <taxon>Scleractinia</taxon>
        <taxon>Fungiina</taxon>
        <taxon>Poritidae</taxon>
        <taxon>Porites</taxon>
    </lineage>
</organism>